<dbReference type="EMBL" id="OBQF01000001">
    <property type="protein sequence ID" value="SOC37975.1"/>
    <property type="molecule type" value="Genomic_DNA"/>
</dbReference>
<evidence type="ECO:0000259" key="18">
    <source>
        <dbReference type="Pfam" id="PF02879"/>
    </source>
</evidence>
<dbReference type="InterPro" id="IPR005843">
    <property type="entry name" value="A-D-PHexomutase_C"/>
</dbReference>
<dbReference type="AlphaFoldDB" id="A0A285U7S8"/>
<keyword evidence="10 15" id="KW-0460">Magnesium</keyword>
<name>A0A285U7S8_9STAP</name>
<dbReference type="SUPFAM" id="SSF55957">
    <property type="entry name" value="Phosphoglucomutase, C-terminal domain"/>
    <property type="match status" value="1"/>
</dbReference>
<dbReference type="Pfam" id="PF02879">
    <property type="entry name" value="PGM_PMM_II"/>
    <property type="match status" value="1"/>
</dbReference>
<dbReference type="PROSITE" id="PS00710">
    <property type="entry name" value="PGM_PMM"/>
    <property type="match status" value="1"/>
</dbReference>
<dbReference type="GO" id="GO:0008973">
    <property type="term" value="F:phosphopentomutase activity"/>
    <property type="evidence" value="ECO:0007669"/>
    <property type="project" value="TreeGrafter"/>
</dbReference>
<dbReference type="Pfam" id="PF00408">
    <property type="entry name" value="PGM_PMM_IV"/>
    <property type="match status" value="1"/>
</dbReference>
<evidence type="ECO:0000256" key="10">
    <source>
        <dbReference type="ARBA" id="ARBA00022842"/>
    </source>
</evidence>
<evidence type="ECO:0000256" key="11">
    <source>
        <dbReference type="ARBA" id="ARBA00023235"/>
    </source>
</evidence>
<evidence type="ECO:0000256" key="4">
    <source>
        <dbReference type="ARBA" id="ARBA00005189"/>
    </source>
</evidence>
<evidence type="ECO:0000256" key="3">
    <source>
        <dbReference type="ARBA" id="ARBA00005164"/>
    </source>
</evidence>
<dbReference type="RefSeq" id="WP_245844509.1">
    <property type="nucleotide sequence ID" value="NZ_OBQF01000001.1"/>
</dbReference>
<evidence type="ECO:0000313" key="21">
    <source>
        <dbReference type="Proteomes" id="UP000219412"/>
    </source>
</evidence>
<reference evidence="21" key="1">
    <citation type="submission" date="2017-08" db="EMBL/GenBank/DDBJ databases">
        <authorList>
            <person name="Varghese N."/>
            <person name="Submissions S."/>
        </authorList>
    </citation>
    <scope>NUCLEOTIDE SEQUENCE [LARGE SCALE GENOMIC DNA]</scope>
    <source>
        <strain evidence="21">DSM 23173</strain>
    </source>
</reference>
<dbReference type="Gene3D" id="3.40.120.10">
    <property type="entry name" value="Alpha-D-Glucose-1,6-Bisphosphate, subunit A, domain 3"/>
    <property type="match status" value="3"/>
</dbReference>
<feature type="domain" description="Alpha-D-phosphohexomutase alpha/beta/alpha" evidence="18">
    <location>
        <begin position="206"/>
        <end position="304"/>
    </location>
</feature>
<comment type="catalytic activity">
    <reaction evidence="1">
        <text>alpha-D-glucose 1-phosphate = alpha-D-glucose 6-phosphate</text>
        <dbReference type="Rhea" id="RHEA:23536"/>
        <dbReference type="ChEBI" id="CHEBI:58225"/>
        <dbReference type="ChEBI" id="CHEBI:58601"/>
        <dbReference type="EC" id="5.4.2.2"/>
    </reaction>
</comment>
<evidence type="ECO:0000256" key="6">
    <source>
        <dbReference type="ARBA" id="ARBA00012728"/>
    </source>
</evidence>
<dbReference type="GO" id="GO:0006166">
    <property type="term" value="P:purine ribonucleoside salvage"/>
    <property type="evidence" value="ECO:0007669"/>
    <property type="project" value="TreeGrafter"/>
</dbReference>
<evidence type="ECO:0000256" key="7">
    <source>
        <dbReference type="ARBA" id="ARBA00022526"/>
    </source>
</evidence>
<proteinExistence type="inferred from homology"/>
<feature type="domain" description="Alpha-D-phosphohexomutase C-terminal" evidence="16">
    <location>
        <begin position="499"/>
        <end position="533"/>
    </location>
</feature>
<evidence type="ECO:0000256" key="15">
    <source>
        <dbReference type="RuleBase" id="RU004326"/>
    </source>
</evidence>
<dbReference type="InterPro" id="IPR016055">
    <property type="entry name" value="A-D-PHexomutase_a/b/a-I/II/III"/>
</dbReference>
<dbReference type="InterPro" id="IPR036900">
    <property type="entry name" value="A-D-PHexomutase_C_sf"/>
</dbReference>
<dbReference type="InterPro" id="IPR005845">
    <property type="entry name" value="A-D-PHexomutase_a/b/a-II"/>
</dbReference>
<dbReference type="PANTHER" id="PTHR45745">
    <property type="entry name" value="PHOSPHOMANNOMUTASE 45A"/>
    <property type="match status" value="1"/>
</dbReference>
<evidence type="ECO:0000256" key="8">
    <source>
        <dbReference type="ARBA" id="ARBA00022553"/>
    </source>
</evidence>
<evidence type="ECO:0000256" key="1">
    <source>
        <dbReference type="ARBA" id="ARBA00000443"/>
    </source>
</evidence>
<evidence type="ECO:0000256" key="12">
    <source>
        <dbReference type="ARBA" id="ARBA00039995"/>
    </source>
</evidence>
<dbReference type="GO" id="GO:0006006">
    <property type="term" value="P:glucose metabolic process"/>
    <property type="evidence" value="ECO:0007669"/>
    <property type="project" value="UniProtKB-KW"/>
</dbReference>
<comment type="pathway">
    <text evidence="4">Lipid metabolism.</text>
</comment>
<dbReference type="InterPro" id="IPR005846">
    <property type="entry name" value="A-D-PHexomutase_a/b/a-III"/>
</dbReference>
<comment type="similarity">
    <text evidence="5 15">Belongs to the phosphohexose mutase family.</text>
</comment>
<dbReference type="EC" id="5.4.2.2" evidence="6"/>
<dbReference type="GO" id="GO:0000287">
    <property type="term" value="F:magnesium ion binding"/>
    <property type="evidence" value="ECO:0007669"/>
    <property type="project" value="InterPro"/>
</dbReference>
<keyword evidence="21" id="KW-1185">Reference proteome</keyword>
<evidence type="ECO:0000256" key="13">
    <source>
        <dbReference type="ARBA" id="ARBA00041398"/>
    </source>
</evidence>
<keyword evidence="9 15" id="KW-0479">Metal-binding</keyword>
<evidence type="ECO:0000259" key="19">
    <source>
        <dbReference type="Pfam" id="PF02880"/>
    </source>
</evidence>
<keyword evidence="7" id="KW-0119">Carbohydrate metabolism</keyword>
<dbReference type="PANTHER" id="PTHR45745:SF1">
    <property type="entry name" value="PHOSPHOGLUCOMUTASE 2B-RELATED"/>
    <property type="match status" value="1"/>
</dbReference>
<evidence type="ECO:0000313" key="20">
    <source>
        <dbReference type="EMBL" id="SOC37975.1"/>
    </source>
</evidence>
<comment type="cofactor">
    <cofactor evidence="2">
        <name>Mg(2+)</name>
        <dbReference type="ChEBI" id="CHEBI:18420"/>
    </cofactor>
</comment>
<feature type="domain" description="Alpha-D-phosphohexomutase alpha/beta/alpha" evidence="17">
    <location>
        <begin position="42"/>
        <end position="177"/>
    </location>
</feature>
<dbReference type="InterPro" id="IPR016066">
    <property type="entry name" value="A-D-PHexomutase_CS"/>
</dbReference>
<dbReference type="Pfam" id="PF02878">
    <property type="entry name" value="PGM_PMM_I"/>
    <property type="match status" value="1"/>
</dbReference>
<evidence type="ECO:0000256" key="9">
    <source>
        <dbReference type="ARBA" id="ARBA00022723"/>
    </source>
</evidence>
<protein>
    <recommendedName>
        <fullName evidence="12">Phosphoglucomutase</fullName>
        <ecNumber evidence="6">5.4.2.2</ecNumber>
    </recommendedName>
    <alternativeName>
        <fullName evidence="14">Alpha-phosphoglucomutase</fullName>
    </alternativeName>
    <alternativeName>
        <fullName evidence="13">Glucose phosphomutase</fullName>
    </alternativeName>
</protein>
<dbReference type="CDD" id="cd05799">
    <property type="entry name" value="PGM2"/>
    <property type="match status" value="1"/>
</dbReference>
<gene>
    <name evidence="20" type="ORF">SAMN05878391_0197</name>
</gene>
<dbReference type="InterPro" id="IPR005841">
    <property type="entry name" value="Alpha-D-phosphohexomutase_SF"/>
</dbReference>
<comment type="pathway">
    <text evidence="3">Glycolipid metabolism; diglucosyl-diacylglycerol biosynthesis.</text>
</comment>
<keyword evidence="7" id="KW-0313">Glucose metabolism</keyword>
<dbReference type="GO" id="GO:0004614">
    <property type="term" value="F:phosphoglucomutase activity"/>
    <property type="evidence" value="ECO:0007669"/>
    <property type="project" value="UniProtKB-EC"/>
</dbReference>
<evidence type="ECO:0000259" key="17">
    <source>
        <dbReference type="Pfam" id="PF02878"/>
    </source>
</evidence>
<sequence length="554" mass="61423">MNEVNGLAREEWERHLNGSLITEEMYASLSEADHEDAHIEELKFGTAGIRGKIGLGPNRLNRYTVEKVAYGLSRQIRKEGGSRVVIGYDIRRLSREFSEAIASVLAENGIGVYLSEGYITTPELSFFTRRHGADYGIMITASHNPPEYNGIKVYGADGAQLTDAPAAALSDEINGIEDVFGIVSADFDEALEEGQIRHIDYRHYEDYQAKVKSLTGDIPASGLSVVFSSLHGTALPVAEYILRDLGFDGLHLVAEECEVDSDFSHVKSPNPEETAAFTGARALGGEVGADLLIATDPDADRIGIEVRHEGEYVHLNGNQLGIILLHNHLKTTDFERTPVVVKSVVTSDLSRKIAEKFGAESVEVLTGFKYIGAVAKALEEDSAREFAFGYEESYGYLISDFVRDKDAIQIVPAIVKLASELKNEGLTLVDRLEEIYAEFGRQMEKMISHTFEGLEGREKIAEIMDQFRRNTPGEIEGRKVVCVEDYLSGERRFDDGRTETIDLPRANVIKIHFEDGWIALRPSGTEPKVKLYVSLATRHIDEEAKIINDMIFGV</sequence>
<evidence type="ECO:0000256" key="14">
    <source>
        <dbReference type="ARBA" id="ARBA00041467"/>
    </source>
</evidence>
<feature type="domain" description="Alpha-D-phosphohexomutase alpha/beta/alpha" evidence="19">
    <location>
        <begin position="316"/>
        <end position="438"/>
    </location>
</feature>
<dbReference type="Proteomes" id="UP000219412">
    <property type="component" value="Unassembled WGS sequence"/>
</dbReference>
<organism evidence="20 21">
    <name type="scientific">Salinicoccus kekensis</name>
    <dbReference type="NCBI Taxonomy" id="714307"/>
    <lineage>
        <taxon>Bacteria</taxon>
        <taxon>Bacillati</taxon>
        <taxon>Bacillota</taxon>
        <taxon>Bacilli</taxon>
        <taxon>Bacillales</taxon>
        <taxon>Staphylococcaceae</taxon>
        <taxon>Salinicoccus</taxon>
    </lineage>
</organism>
<accession>A0A285U7S8</accession>
<evidence type="ECO:0000256" key="2">
    <source>
        <dbReference type="ARBA" id="ARBA00001946"/>
    </source>
</evidence>
<evidence type="ECO:0000259" key="16">
    <source>
        <dbReference type="Pfam" id="PF00408"/>
    </source>
</evidence>
<dbReference type="InterPro" id="IPR005844">
    <property type="entry name" value="A-D-PHexomutase_a/b/a-I"/>
</dbReference>
<keyword evidence="8" id="KW-0597">Phosphoprotein</keyword>
<dbReference type="PRINTS" id="PR00509">
    <property type="entry name" value="PGMPMM"/>
</dbReference>
<dbReference type="SUPFAM" id="SSF53738">
    <property type="entry name" value="Phosphoglucomutase, first 3 domains"/>
    <property type="match status" value="3"/>
</dbReference>
<keyword evidence="11" id="KW-0413">Isomerase</keyword>
<dbReference type="Pfam" id="PF02880">
    <property type="entry name" value="PGM_PMM_III"/>
    <property type="match status" value="1"/>
</dbReference>
<dbReference type="Gene3D" id="3.30.310.50">
    <property type="entry name" value="Alpha-D-phosphohexomutase, C-terminal domain"/>
    <property type="match status" value="1"/>
</dbReference>
<evidence type="ECO:0000256" key="5">
    <source>
        <dbReference type="ARBA" id="ARBA00010231"/>
    </source>
</evidence>